<dbReference type="GO" id="GO:1903078">
    <property type="term" value="P:positive regulation of protein localization to plasma membrane"/>
    <property type="evidence" value="ECO:0007669"/>
    <property type="project" value="TreeGrafter"/>
</dbReference>
<dbReference type="InterPro" id="IPR059031">
    <property type="entry name" value="SH3_20"/>
</dbReference>
<keyword evidence="5" id="KW-0677">Repeat</keyword>
<evidence type="ECO:0000256" key="9">
    <source>
        <dbReference type="SAM" id="MobiDB-lite"/>
    </source>
</evidence>
<feature type="compositionally biased region" description="Low complexity" evidence="9">
    <location>
        <begin position="1180"/>
        <end position="1193"/>
    </location>
</feature>
<evidence type="ECO:0000313" key="12">
    <source>
        <dbReference type="Proteomes" id="UP000198287"/>
    </source>
</evidence>
<dbReference type="SUPFAM" id="SSF103657">
    <property type="entry name" value="BAR/IMD domain-like"/>
    <property type="match status" value="1"/>
</dbReference>
<proteinExistence type="predicted"/>
<dbReference type="PANTHER" id="PTHR15135">
    <property type="entry name" value="STAC"/>
    <property type="match status" value="1"/>
</dbReference>
<feature type="compositionally biased region" description="Low complexity" evidence="9">
    <location>
        <begin position="305"/>
        <end position="314"/>
    </location>
</feature>
<keyword evidence="7" id="KW-0472">Membrane</keyword>
<evidence type="ECO:0000256" key="4">
    <source>
        <dbReference type="ARBA" id="ARBA00022490"/>
    </source>
</evidence>
<feature type="region of interest" description="Disordered" evidence="9">
    <location>
        <begin position="258"/>
        <end position="278"/>
    </location>
</feature>
<gene>
    <name evidence="11" type="ORF">Fcan01_15232</name>
</gene>
<feature type="compositionally biased region" description="Gly residues" evidence="9">
    <location>
        <begin position="918"/>
        <end position="937"/>
    </location>
</feature>
<dbReference type="Pfam" id="PF26085">
    <property type="entry name" value="SH3_20"/>
    <property type="match status" value="1"/>
</dbReference>
<sequence length="1225" mass="131375">MYVIYPCDELVSGLIAREHSPLEQDQNPQRRGVGNRHQNLNLVQEEEDHPDFLSTRSRNLLPGSREDKLFPSTLSTPPPVEAWLPKKSAEIEKIRPDPVRPPRAGRNSANIHSTDQSDIAPAPGTPPTSTKRQKPKRSVSFTAAFRSRSKSKDKDKPETNTGFFSNGGASGSSNSLSKVTPTPTQLVPKPGFFGSGSWKFGSKDKQQISTDNNPPPQQNAISCSTLLRKRGGNLSVPRITFALEEEDHTFANYRGQNFHTPTTPAPGAVATPNLKSGGGLLTKRPPLPKLALTSNNSTQNHITGPATAAATTTTPPFPPAPTSAPSSRGGSVPRSLILSASNNSTCPPGGAVSRERTPQQQQKEATPWINSRTKNSPFTREAISAPQNLNRMAGLNGGGGSMSGSLMTLGVGASGHGGHSVAYAAASGGAVLDANSFKDCAHPSMNENLKAHNALSFQVIRIVSDFTQQLSQLHEQHAVQLQMLVENFRKRNAELRKEKPPGSSALFQIWETLLQEVEIDSQVHSDISGSFGRQAYRDYNDACLQHIQGGNNATLANYYDAHNAYVQQLKGTNAMYREYHNETLPALLQELEEVYVDLVNTLSESILLGSEIVSGRAQESNRRYETLASVCRNVNGGQDLKEYVKGMVIPAAPPPAKHCFQLPLPIIQASESGDPQDLSHVPILKEEVIMERQAAVSARNRLEGLRKEIASMESEMKQLQDSMDTLIRMQERSLDSNLWNKANELQEEISMKRFDLRVAQMHYAALKSQKELYAPSSSSAGGRSGEAMPSSSKSSNSASRANAMVEGAGGGGDDSAGYGPGGKGGSDRKFPGAGSGTGMKSKWLKAFKSLKSTPEKEPEKKNGKEKDSKEPFQIFENHIFQEYTYKKITPCDICSQILRDDFDSTYQVLKEANVLKKPGGGGGGGGGSSGSGSGNGLHGSNQTLHSQHEMTPARIGRSNPSVNVISGGSSAHSGPSTPVHPSVAAASASGGISASALSQRRDSYLSRKSISADAEGSSSARQNLINFPPRSVSLTASPMPHSPRRRKLDLRMKSFSLDSPESTEHAQRRRFAHAGSQSSTSHSQSLSRGPGPSAGYANGGGSGGTLNNRNLIIGNGMVHSNSASSSNNYAQSSADFYAQTPFASLNHFAPSSPVHNRRALLSARNVRMSSVELPDENDKSISSASTSPSPSPIVIQIGEELDGMVTIRNGDNKQGICPVKYLQEV</sequence>
<feature type="region of interest" description="Disordered" evidence="9">
    <location>
        <begin position="294"/>
        <end position="374"/>
    </location>
</feature>
<dbReference type="InterPro" id="IPR039688">
    <property type="entry name" value="STAC1/2/3"/>
</dbReference>
<feature type="domain" description="STAC3-related SH3" evidence="10">
    <location>
        <begin position="1193"/>
        <end position="1225"/>
    </location>
</feature>
<feature type="region of interest" description="Disordered" evidence="9">
    <location>
        <begin position="1170"/>
        <end position="1193"/>
    </location>
</feature>
<feature type="compositionally biased region" description="Basic and acidic residues" evidence="9">
    <location>
        <begin position="853"/>
        <end position="870"/>
    </location>
</feature>
<feature type="region of interest" description="Disordered" evidence="9">
    <location>
        <begin position="1008"/>
        <end position="1102"/>
    </location>
</feature>
<keyword evidence="12" id="KW-1185">Reference proteome</keyword>
<evidence type="ECO:0000259" key="10">
    <source>
        <dbReference type="Pfam" id="PF26085"/>
    </source>
</evidence>
<dbReference type="PANTHER" id="PTHR15135:SF7">
    <property type="entry name" value="STAC-LIKE, ISOFORM J"/>
    <property type="match status" value="1"/>
</dbReference>
<keyword evidence="6" id="KW-0479">Metal-binding</keyword>
<protein>
    <recommendedName>
        <fullName evidence="10">STAC3-related SH3 domain-containing protein</fullName>
    </recommendedName>
</protein>
<feature type="compositionally biased region" description="Gly residues" evidence="9">
    <location>
        <begin position="807"/>
        <end position="824"/>
    </location>
</feature>
<evidence type="ECO:0000256" key="3">
    <source>
        <dbReference type="ARBA" id="ARBA00022475"/>
    </source>
</evidence>
<dbReference type="EMBL" id="LNIX01000009">
    <property type="protein sequence ID" value="OXA50232.1"/>
    <property type="molecule type" value="Genomic_DNA"/>
</dbReference>
<evidence type="ECO:0000256" key="2">
    <source>
        <dbReference type="ARBA" id="ARBA00004496"/>
    </source>
</evidence>
<dbReference type="GO" id="GO:0008270">
    <property type="term" value="F:zinc ion binding"/>
    <property type="evidence" value="ECO:0007669"/>
    <property type="project" value="UniProtKB-KW"/>
</dbReference>
<feature type="compositionally biased region" description="Low complexity" evidence="9">
    <location>
        <begin position="189"/>
        <end position="200"/>
    </location>
</feature>
<dbReference type="Proteomes" id="UP000198287">
    <property type="component" value="Unassembled WGS sequence"/>
</dbReference>
<dbReference type="STRING" id="158441.A0A226DXP6"/>
<dbReference type="GO" id="GO:0005737">
    <property type="term" value="C:cytoplasm"/>
    <property type="evidence" value="ECO:0007669"/>
    <property type="project" value="UniProtKB-SubCell"/>
</dbReference>
<keyword evidence="3" id="KW-1003">Cell membrane</keyword>
<feature type="compositionally biased region" description="Basic and acidic residues" evidence="9">
    <location>
        <begin position="87"/>
        <end position="100"/>
    </location>
</feature>
<feature type="compositionally biased region" description="Polar residues" evidence="9">
    <location>
        <begin position="1016"/>
        <end position="1025"/>
    </location>
</feature>
<accession>A0A226DXP6</accession>
<dbReference type="GO" id="GO:0005886">
    <property type="term" value="C:plasma membrane"/>
    <property type="evidence" value="ECO:0007669"/>
    <property type="project" value="UniProtKB-SubCell"/>
</dbReference>
<evidence type="ECO:0000256" key="7">
    <source>
        <dbReference type="ARBA" id="ARBA00023136"/>
    </source>
</evidence>
<organism evidence="11 12">
    <name type="scientific">Folsomia candida</name>
    <name type="common">Springtail</name>
    <dbReference type="NCBI Taxonomy" id="158441"/>
    <lineage>
        <taxon>Eukaryota</taxon>
        <taxon>Metazoa</taxon>
        <taxon>Ecdysozoa</taxon>
        <taxon>Arthropoda</taxon>
        <taxon>Hexapoda</taxon>
        <taxon>Collembola</taxon>
        <taxon>Entomobryomorpha</taxon>
        <taxon>Isotomoidea</taxon>
        <taxon>Isotomidae</taxon>
        <taxon>Proisotominae</taxon>
        <taxon>Folsomia</taxon>
    </lineage>
</organism>
<dbReference type="OrthoDB" id="6250593at2759"/>
<feature type="compositionally biased region" description="Polar residues" evidence="9">
    <location>
        <begin position="107"/>
        <end position="117"/>
    </location>
</feature>
<evidence type="ECO:0000313" key="11">
    <source>
        <dbReference type="EMBL" id="OXA50232.1"/>
    </source>
</evidence>
<name>A0A226DXP6_FOLCA</name>
<feature type="compositionally biased region" description="Polar residues" evidence="9">
    <location>
        <begin position="207"/>
        <end position="220"/>
    </location>
</feature>
<keyword evidence="8" id="KW-0175">Coiled coil</keyword>
<comment type="caution">
    <text evidence="11">The sequence shown here is derived from an EMBL/GenBank/DDBJ whole genome shotgun (WGS) entry which is preliminary data.</text>
</comment>
<feature type="compositionally biased region" description="Low complexity" evidence="9">
    <location>
        <begin position="162"/>
        <end position="177"/>
    </location>
</feature>
<keyword evidence="6" id="KW-0862">Zinc</keyword>
<evidence type="ECO:0000256" key="1">
    <source>
        <dbReference type="ARBA" id="ARBA00004236"/>
    </source>
</evidence>
<feature type="coiled-coil region" evidence="8">
    <location>
        <begin position="695"/>
        <end position="729"/>
    </location>
</feature>
<evidence type="ECO:0000256" key="6">
    <source>
        <dbReference type="ARBA" id="ARBA00022771"/>
    </source>
</evidence>
<dbReference type="GO" id="GO:0003009">
    <property type="term" value="P:skeletal muscle contraction"/>
    <property type="evidence" value="ECO:0007669"/>
    <property type="project" value="TreeGrafter"/>
</dbReference>
<feature type="compositionally biased region" description="Polar residues" evidence="9">
    <location>
        <begin position="958"/>
        <end position="976"/>
    </location>
</feature>
<keyword evidence="4" id="KW-0963">Cytoplasm</keyword>
<feature type="region of interest" description="Disordered" evidence="9">
    <location>
        <begin position="43"/>
        <end position="220"/>
    </location>
</feature>
<dbReference type="InterPro" id="IPR027267">
    <property type="entry name" value="AH/BAR_dom_sf"/>
</dbReference>
<feature type="compositionally biased region" description="Low complexity" evidence="9">
    <location>
        <begin position="260"/>
        <end position="272"/>
    </location>
</feature>
<feature type="compositionally biased region" description="Polar residues" evidence="9">
    <location>
        <begin position="358"/>
        <end position="374"/>
    </location>
</feature>
<feature type="region of interest" description="Disordered" evidence="9">
    <location>
        <begin position="914"/>
        <end position="984"/>
    </location>
</feature>
<dbReference type="Gene3D" id="1.20.1270.60">
    <property type="entry name" value="Arfaptin homology (AH) domain/BAR domain"/>
    <property type="match status" value="2"/>
</dbReference>
<feature type="region of interest" description="Disordered" evidence="9">
    <location>
        <begin position="772"/>
        <end position="870"/>
    </location>
</feature>
<comment type="subcellular location">
    <subcellularLocation>
        <location evidence="1">Cell membrane</location>
    </subcellularLocation>
    <subcellularLocation>
        <location evidence="2">Cytoplasm</location>
    </subcellularLocation>
</comment>
<keyword evidence="6" id="KW-0863">Zinc-finger</keyword>
<dbReference type="OMA" id="NCVINEV"/>
<evidence type="ECO:0000256" key="5">
    <source>
        <dbReference type="ARBA" id="ARBA00022737"/>
    </source>
</evidence>
<evidence type="ECO:0000256" key="8">
    <source>
        <dbReference type="SAM" id="Coils"/>
    </source>
</evidence>
<feature type="compositionally biased region" description="Low complexity" evidence="9">
    <location>
        <begin position="790"/>
        <end position="803"/>
    </location>
</feature>
<dbReference type="AlphaFoldDB" id="A0A226DXP6"/>
<feature type="compositionally biased region" description="Low complexity" evidence="9">
    <location>
        <begin position="1076"/>
        <end position="1096"/>
    </location>
</feature>
<reference evidence="11 12" key="1">
    <citation type="submission" date="2015-12" db="EMBL/GenBank/DDBJ databases">
        <title>The genome of Folsomia candida.</title>
        <authorList>
            <person name="Faddeeva A."/>
            <person name="Derks M.F."/>
            <person name="Anvar Y."/>
            <person name="Smit S."/>
            <person name="Van Straalen N."/>
            <person name="Roelofs D."/>
        </authorList>
    </citation>
    <scope>NUCLEOTIDE SEQUENCE [LARGE SCALE GENOMIC DNA]</scope>
    <source>
        <strain evidence="11 12">VU population</strain>
        <tissue evidence="11">Whole body</tissue>
    </source>
</reference>